<sequence length="112" mass="11969">MQGCCLLVQIETAQTAHLSCLSRARLALSAFSKDAGNMTITAHMCGNPSICNEKTEDLSRKIVCCPSDLCNENVKKAQSTTPSPIVILSSVVSVFCALLFQPPNKTGLISRP</sequence>
<keyword evidence="1" id="KW-1185">Reference proteome</keyword>
<organism evidence="1 2">
    <name type="scientific">Steinernema glaseri</name>
    <dbReference type="NCBI Taxonomy" id="37863"/>
    <lineage>
        <taxon>Eukaryota</taxon>
        <taxon>Metazoa</taxon>
        <taxon>Ecdysozoa</taxon>
        <taxon>Nematoda</taxon>
        <taxon>Chromadorea</taxon>
        <taxon>Rhabditida</taxon>
        <taxon>Tylenchina</taxon>
        <taxon>Panagrolaimomorpha</taxon>
        <taxon>Strongyloidoidea</taxon>
        <taxon>Steinernematidae</taxon>
        <taxon>Steinernema</taxon>
    </lineage>
</organism>
<proteinExistence type="predicted"/>
<name>A0A1I8AIM9_9BILA</name>
<dbReference type="AlphaFoldDB" id="A0A1I8AIM9"/>
<evidence type="ECO:0000313" key="1">
    <source>
        <dbReference type="Proteomes" id="UP000095287"/>
    </source>
</evidence>
<dbReference type="WBParaSite" id="L893_g6177.t1">
    <property type="protein sequence ID" value="L893_g6177.t1"/>
    <property type="gene ID" value="L893_g6177"/>
</dbReference>
<reference evidence="2" key="1">
    <citation type="submission" date="2016-11" db="UniProtKB">
        <authorList>
            <consortium name="WormBaseParasite"/>
        </authorList>
    </citation>
    <scope>IDENTIFICATION</scope>
</reference>
<protein>
    <submittedName>
        <fullName evidence="2">Activin_recp domain-containing protein</fullName>
    </submittedName>
</protein>
<dbReference type="Proteomes" id="UP000095287">
    <property type="component" value="Unplaced"/>
</dbReference>
<accession>A0A1I8AIM9</accession>
<evidence type="ECO:0000313" key="2">
    <source>
        <dbReference type="WBParaSite" id="L893_g6177.t1"/>
    </source>
</evidence>